<accession>A0A9D2CWQ9</accession>
<reference evidence="1" key="1">
    <citation type="journal article" date="2021" name="PeerJ">
        <title>Extensive microbial diversity within the chicken gut microbiome revealed by metagenomics and culture.</title>
        <authorList>
            <person name="Gilroy R."/>
            <person name="Ravi A."/>
            <person name="Getino M."/>
            <person name="Pursley I."/>
            <person name="Horton D.L."/>
            <person name="Alikhan N.F."/>
            <person name="Baker D."/>
            <person name="Gharbi K."/>
            <person name="Hall N."/>
            <person name="Watson M."/>
            <person name="Adriaenssens E.M."/>
            <person name="Foster-Nyarko E."/>
            <person name="Jarju S."/>
            <person name="Secka A."/>
            <person name="Antonio M."/>
            <person name="Oren A."/>
            <person name="Chaudhuri R.R."/>
            <person name="La Ragione R."/>
            <person name="Hildebrand F."/>
            <person name="Pallen M.J."/>
        </authorList>
    </citation>
    <scope>NUCLEOTIDE SEQUENCE</scope>
    <source>
        <strain evidence="1">ChiHjej12B11-24981</strain>
    </source>
</reference>
<dbReference type="SUPFAM" id="SSF103088">
    <property type="entry name" value="OmpA-like"/>
    <property type="match status" value="1"/>
</dbReference>
<dbReference type="Gene3D" id="3.30.1330.60">
    <property type="entry name" value="OmpA-like domain"/>
    <property type="match status" value="1"/>
</dbReference>
<proteinExistence type="predicted"/>
<dbReference type="Proteomes" id="UP000824023">
    <property type="component" value="Unassembled WGS sequence"/>
</dbReference>
<evidence type="ECO:0000313" key="2">
    <source>
        <dbReference type="Proteomes" id="UP000824023"/>
    </source>
</evidence>
<dbReference type="Gene3D" id="1.25.40.10">
    <property type="entry name" value="Tetratricopeptide repeat domain"/>
    <property type="match status" value="1"/>
</dbReference>
<dbReference type="InterPro" id="IPR036737">
    <property type="entry name" value="OmpA-like_sf"/>
</dbReference>
<organism evidence="1 2">
    <name type="scientific">Candidatus Bacteroides merdipullorum</name>
    <dbReference type="NCBI Taxonomy" id="2838474"/>
    <lineage>
        <taxon>Bacteria</taxon>
        <taxon>Pseudomonadati</taxon>
        <taxon>Bacteroidota</taxon>
        <taxon>Bacteroidia</taxon>
        <taxon>Bacteroidales</taxon>
        <taxon>Bacteroidaceae</taxon>
        <taxon>Bacteroides</taxon>
    </lineage>
</organism>
<comment type="caution">
    <text evidence="1">The sequence shown here is derived from an EMBL/GenBank/DDBJ whole genome shotgun (WGS) entry which is preliminary data.</text>
</comment>
<evidence type="ECO:0000313" key="1">
    <source>
        <dbReference type="EMBL" id="HIZ01073.1"/>
    </source>
</evidence>
<protein>
    <submittedName>
        <fullName evidence="1">DUF3868 domain-containing protein</fullName>
    </submittedName>
</protein>
<dbReference type="EMBL" id="DXCK01000038">
    <property type="protein sequence ID" value="HIZ01073.1"/>
    <property type="molecule type" value="Genomic_DNA"/>
</dbReference>
<reference evidence="1" key="2">
    <citation type="submission" date="2021-04" db="EMBL/GenBank/DDBJ databases">
        <authorList>
            <person name="Gilroy R."/>
        </authorList>
    </citation>
    <scope>NUCLEOTIDE SEQUENCE</scope>
    <source>
        <strain evidence="1">ChiHjej12B11-24981</strain>
    </source>
</reference>
<gene>
    <name evidence="1" type="ORF">H9819_02325</name>
</gene>
<name>A0A9D2CWQ9_9BACE</name>
<dbReference type="SUPFAM" id="SSF81901">
    <property type="entry name" value="HCP-like"/>
    <property type="match status" value="1"/>
</dbReference>
<dbReference type="InterPro" id="IPR011990">
    <property type="entry name" value="TPR-like_helical_dom_sf"/>
</dbReference>
<sequence>MIQKYHFFLILMQMLTVAVLQPAKAEGHTPEYIATATDRSVRLSKGQVEVSFMLDLGERIVYTNHQRRVTPVLTSADGTRQAELPAVVANGRNRAIKLLKEPQNNDKEAYVTLRGNKEENRHVSYRAAIAYEPWMDNARLSLREEVTGCNCGDVLQAEQTLEEQALYQPLLQPSAEAECPRTFTPRSRQCNAFLIYPVDQTRLYPTRYGNADELAKIDSALRFVRQNPDYVIQRIYISGYASPEGRLEHNRRLAEGRAEALRQYVTRHYDVADTLLDVTAGEENWHDLQTAVSHMELPYKSELLDIIAATDVDPDQREARLRAVGGGQPYAVLLRTVYPSLRKNTFRIQYISRERTPEEARRLSDEAPAELNAYEFYTVARTYHADAPQAYGNLLLRAADTYPDNTTANLNAARVCLLRGDTERAARYLQHTADEPAAWNNRGLLLWQQGNQREALYWFRKAADAGNTQAQENLKEIEKRGI</sequence>
<dbReference type="AlphaFoldDB" id="A0A9D2CWQ9"/>